<gene>
    <name evidence="7" type="ORF">BR63_08425</name>
</gene>
<dbReference type="KEGG" id="tfr:BR63_08425"/>
<evidence type="ECO:0000256" key="1">
    <source>
        <dbReference type="ARBA" id="ARBA00009080"/>
    </source>
</evidence>
<organism evidence="7 8">
    <name type="scientific">Thermanaerosceptrum fracticalcis</name>
    <dbReference type="NCBI Taxonomy" id="1712410"/>
    <lineage>
        <taxon>Bacteria</taxon>
        <taxon>Bacillati</taxon>
        <taxon>Bacillota</taxon>
        <taxon>Clostridia</taxon>
        <taxon>Eubacteriales</taxon>
        <taxon>Peptococcaceae</taxon>
        <taxon>Thermanaerosceptrum</taxon>
    </lineage>
</organism>
<name>A0A7G6E2N3_THEFR</name>
<dbReference type="EMBL" id="CP045798">
    <property type="protein sequence ID" value="QNB46337.1"/>
    <property type="molecule type" value="Genomic_DNA"/>
</dbReference>
<reference evidence="7 8" key="1">
    <citation type="journal article" date="2019" name="Front. Microbiol.">
        <title>Thermoanaerosceptrum fracticalcis gen. nov. sp. nov., a Novel Fumarate-Fermenting Microorganism From a Deep Fractured Carbonate Aquifer of the US Great Basin.</title>
        <authorList>
            <person name="Hamilton-Brehm S.D."/>
            <person name="Stewart L.E."/>
            <person name="Zavarin M."/>
            <person name="Caldwell M."/>
            <person name="Lawson P.A."/>
            <person name="Onstott T.C."/>
            <person name="Grzymski J."/>
            <person name="Neveux I."/>
            <person name="Lollar B.S."/>
            <person name="Russell C.E."/>
            <person name="Moser D.P."/>
        </authorList>
    </citation>
    <scope>NUCLEOTIDE SEQUENCE [LARGE SCALE GENOMIC DNA]</scope>
    <source>
        <strain evidence="7 8">DRI-13</strain>
    </source>
</reference>
<dbReference type="SUPFAM" id="SSF48179">
    <property type="entry name" value="6-phosphogluconate dehydrogenase C-terminal domain-like"/>
    <property type="match status" value="1"/>
</dbReference>
<sequence>MKIGFIGIGTMGKPMATNLIKAGYQLIVYDVNSKAVAELQALGAKSAVSPMEVAQDSEIILTSLPTPQIVEQVVLGPEGVLAGAKAGTVLVEMSTVTPETSRKLAKAAETQGVQVLDAPVSGGEAGAKAATLTIIVGGEREVFEKCLPILQALGKKIYHVGKVGAGQAVKLINQLLFGINVAAVGEALVLGTKAGINPDTMFEILSESAGNSYALQTRYPNFIAKGNFKPGFAIDLIAKDLGLVINMAKENQMVLPLGGLAEQAYRTAQLLGCGGMDISGIITLQEKLAGVEVRATEDKK</sequence>
<accession>A0A7G6E2N3</accession>
<keyword evidence="3" id="KW-0520">NAD</keyword>
<dbReference type="GO" id="GO:0051287">
    <property type="term" value="F:NAD binding"/>
    <property type="evidence" value="ECO:0007669"/>
    <property type="project" value="InterPro"/>
</dbReference>
<dbReference type="GO" id="GO:0016491">
    <property type="term" value="F:oxidoreductase activity"/>
    <property type="evidence" value="ECO:0007669"/>
    <property type="project" value="UniProtKB-KW"/>
</dbReference>
<proteinExistence type="inferred from homology"/>
<dbReference type="AlphaFoldDB" id="A0A7G6E2N3"/>
<protein>
    <submittedName>
        <fullName evidence="7">NAD-binding protein</fullName>
    </submittedName>
</protein>
<dbReference type="RefSeq" id="WP_034422013.1">
    <property type="nucleotide sequence ID" value="NZ_CP045798.1"/>
</dbReference>
<dbReference type="Gene3D" id="1.10.1040.10">
    <property type="entry name" value="N-(1-d-carboxylethyl)-l-norvaline Dehydrogenase, domain 2"/>
    <property type="match status" value="1"/>
</dbReference>
<keyword evidence="2" id="KW-0560">Oxidoreductase</keyword>
<dbReference type="PIRSF" id="PIRSF000103">
    <property type="entry name" value="HIBADH"/>
    <property type="match status" value="1"/>
</dbReference>
<keyword evidence="8" id="KW-1185">Reference proteome</keyword>
<evidence type="ECO:0000256" key="4">
    <source>
        <dbReference type="PIRSR" id="PIRSR000103-1"/>
    </source>
</evidence>
<dbReference type="Pfam" id="PF14833">
    <property type="entry name" value="NAD_binding_11"/>
    <property type="match status" value="1"/>
</dbReference>
<dbReference type="PANTHER" id="PTHR43060">
    <property type="entry name" value="3-HYDROXYISOBUTYRATE DEHYDROGENASE-LIKE 1, MITOCHONDRIAL-RELATED"/>
    <property type="match status" value="1"/>
</dbReference>
<feature type="domain" description="3-hydroxyisobutyrate dehydrogenase-like NAD-binding" evidence="6">
    <location>
        <begin position="164"/>
        <end position="283"/>
    </location>
</feature>
<comment type="similarity">
    <text evidence="1">Belongs to the HIBADH-related family.</text>
</comment>
<evidence type="ECO:0000313" key="8">
    <source>
        <dbReference type="Proteomes" id="UP000515847"/>
    </source>
</evidence>
<dbReference type="SUPFAM" id="SSF51735">
    <property type="entry name" value="NAD(P)-binding Rossmann-fold domains"/>
    <property type="match status" value="1"/>
</dbReference>
<evidence type="ECO:0000259" key="5">
    <source>
        <dbReference type="Pfam" id="PF03446"/>
    </source>
</evidence>
<dbReference type="InterPro" id="IPR006115">
    <property type="entry name" value="6PGDH_NADP-bd"/>
</dbReference>
<evidence type="ECO:0000313" key="7">
    <source>
        <dbReference type="EMBL" id="QNB46337.1"/>
    </source>
</evidence>
<evidence type="ECO:0000259" key="6">
    <source>
        <dbReference type="Pfam" id="PF14833"/>
    </source>
</evidence>
<dbReference type="InterPro" id="IPR036291">
    <property type="entry name" value="NAD(P)-bd_dom_sf"/>
</dbReference>
<feature type="active site" evidence="4">
    <location>
        <position position="170"/>
    </location>
</feature>
<dbReference type="Pfam" id="PF03446">
    <property type="entry name" value="NAD_binding_2"/>
    <property type="match status" value="1"/>
</dbReference>
<feature type="domain" description="6-phosphogluconate dehydrogenase NADP-binding" evidence="5">
    <location>
        <begin position="2"/>
        <end position="161"/>
    </location>
</feature>
<dbReference type="PANTHER" id="PTHR43060:SF15">
    <property type="entry name" value="3-HYDROXYISOBUTYRATE DEHYDROGENASE-LIKE 1, MITOCHONDRIAL-RELATED"/>
    <property type="match status" value="1"/>
</dbReference>
<dbReference type="InterPro" id="IPR029154">
    <property type="entry name" value="HIBADH-like_NADP-bd"/>
</dbReference>
<dbReference type="Proteomes" id="UP000515847">
    <property type="component" value="Chromosome"/>
</dbReference>
<dbReference type="Gene3D" id="3.40.50.720">
    <property type="entry name" value="NAD(P)-binding Rossmann-like Domain"/>
    <property type="match status" value="1"/>
</dbReference>
<dbReference type="InterPro" id="IPR015815">
    <property type="entry name" value="HIBADH-related"/>
</dbReference>
<evidence type="ECO:0000256" key="2">
    <source>
        <dbReference type="ARBA" id="ARBA00023002"/>
    </source>
</evidence>
<dbReference type="OrthoDB" id="9804542at2"/>
<dbReference type="InterPro" id="IPR008927">
    <property type="entry name" value="6-PGluconate_DH-like_C_sf"/>
</dbReference>
<evidence type="ECO:0000256" key="3">
    <source>
        <dbReference type="ARBA" id="ARBA00023027"/>
    </source>
</evidence>
<dbReference type="GO" id="GO:0050661">
    <property type="term" value="F:NADP binding"/>
    <property type="evidence" value="ECO:0007669"/>
    <property type="project" value="InterPro"/>
</dbReference>
<dbReference type="InterPro" id="IPR013328">
    <property type="entry name" value="6PGD_dom2"/>
</dbReference>